<accession>A0A0S4IPH6</accession>
<organism evidence="2 3">
    <name type="scientific">Bodo saltans</name>
    <name type="common">Flagellated protozoan</name>
    <dbReference type="NCBI Taxonomy" id="75058"/>
    <lineage>
        <taxon>Eukaryota</taxon>
        <taxon>Discoba</taxon>
        <taxon>Euglenozoa</taxon>
        <taxon>Kinetoplastea</taxon>
        <taxon>Metakinetoplastina</taxon>
        <taxon>Eubodonida</taxon>
        <taxon>Bodonidae</taxon>
        <taxon>Bodo</taxon>
    </lineage>
</organism>
<feature type="region of interest" description="Disordered" evidence="1">
    <location>
        <begin position="1"/>
        <end position="64"/>
    </location>
</feature>
<sequence length="64" mass="6503">MEYLDAVQVGREKKGGGAAHHHGGGGGRGDSALAQSLTPAIAMDNDNSALDGSDREDGFDPPPK</sequence>
<name>A0A0S4IPH6_BODSA</name>
<protein>
    <submittedName>
        <fullName evidence="2">Uncharacterized protein</fullName>
    </submittedName>
</protein>
<evidence type="ECO:0000256" key="1">
    <source>
        <dbReference type="SAM" id="MobiDB-lite"/>
    </source>
</evidence>
<reference evidence="3" key="1">
    <citation type="submission" date="2015-09" db="EMBL/GenBank/DDBJ databases">
        <authorList>
            <consortium name="Pathogen Informatics"/>
        </authorList>
    </citation>
    <scope>NUCLEOTIDE SEQUENCE [LARGE SCALE GENOMIC DNA]</scope>
    <source>
        <strain evidence="3">Lake Konstanz</strain>
    </source>
</reference>
<evidence type="ECO:0000313" key="3">
    <source>
        <dbReference type="Proteomes" id="UP000051952"/>
    </source>
</evidence>
<keyword evidence="3" id="KW-1185">Reference proteome</keyword>
<proteinExistence type="predicted"/>
<dbReference type="AlphaFoldDB" id="A0A0S4IPH6"/>
<evidence type="ECO:0000313" key="2">
    <source>
        <dbReference type="EMBL" id="CUE71126.1"/>
    </source>
</evidence>
<gene>
    <name evidence="2" type="ORF">BSAL_52870</name>
</gene>
<dbReference type="VEuPathDB" id="TriTrypDB:BSAL_52870"/>
<dbReference type="EMBL" id="CYKH01000101">
    <property type="protein sequence ID" value="CUE71126.1"/>
    <property type="molecule type" value="Genomic_DNA"/>
</dbReference>
<dbReference type="Proteomes" id="UP000051952">
    <property type="component" value="Unassembled WGS sequence"/>
</dbReference>
<feature type="compositionally biased region" description="Basic and acidic residues" evidence="1">
    <location>
        <begin position="52"/>
        <end position="64"/>
    </location>
</feature>